<comment type="caution">
    <text evidence="1">The sequence shown here is derived from an EMBL/GenBank/DDBJ whole genome shotgun (WGS) entry which is preliminary data.</text>
</comment>
<dbReference type="AlphaFoldDB" id="X0UIP7"/>
<name>X0UIP7_9ZZZZ</name>
<proteinExistence type="predicted"/>
<protein>
    <submittedName>
        <fullName evidence="1">Uncharacterized protein</fullName>
    </submittedName>
</protein>
<gene>
    <name evidence="1" type="ORF">S01H1_45380</name>
</gene>
<evidence type="ECO:0000313" key="1">
    <source>
        <dbReference type="EMBL" id="GAG00253.1"/>
    </source>
</evidence>
<dbReference type="EMBL" id="BARS01028993">
    <property type="protein sequence ID" value="GAG00253.1"/>
    <property type="molecule type" value="Genomic_DNA"/>
</dbReference>
<feature type="non-terminal residue" evidence="1">
    <location>
        <position position="1"/>
    </location>
</feature>
<sequence>EPEGTIDQAHVGRYVECYLPGWEASVRIPDGWQIFSIGIEKGGLREAVEVSWDKKQFNEDPVPVEIVDRCINHLTHWTKTLEPEDVNPLTNYGTRVHVSKGTAEAALQGLRDIKEGKI</sequence>
<accession>X0UIP7</accession>
<reference evidence="1" key="1">
    <citation type="journal article" date="2014" name="Front. Microbiol.">
        <title>High frequency of phylogenetically diverse reductive dehalogenase-homologous genes in deep subseafloor sedimentary metagenomes.</title>
        <authorList>
            <person name="Kawai M."/>
            <person name="Futagami T."/>
            <person name="Toyoda A."/>
            <person name="Takaki Y."/>
            <person name="Nishi S."/>
            <person name="Hori S."/>
            <person name="Arai W."/>
            <person name="Tsubouchi T."/>
            <person name="Morono Y."/>
            <person name="Uchiyama I."/>
            <person name="Ito T."/>
            <person name="Fujiyama A."/>
            <person name="Inagaki F."/>
            <person name="Takami H."/>
        </authorList>
    </citation>
    <scope>NUCLEOTIDE SEQUENCE</scope>
    <source>
        <strain evidence="1">Expedition CK06-06</strain>
    </source>
</reference>
<organism evidence="1">
    <name type="scientific">marine sediment metagenome</name>
    <dbReference type="NCBI Taxonomy" id="412755"/>
    <lineage>
        <taxon>unclassified sequences</taxon>
        <taxon>metagenomes</taxon>
        <taxon>ecological metagenomes</taxon>
    </lineage>
</organism>